<gene>
    <name evidence="1" type="ORF">MZO42_16815</name>
</gene>
<name>A0ABU3N763_9SPHN</name>
<reference evidence="1" key="1">
    <citation type="submission" date="2022-04" db="EMBL/GenBank/DDBJ databases">
        <title>Tomato heritable bacteria conferring resistance against bacterial wilt.</title>
        <authorList>
            <person name="Yin J."/>
        </authorList>
    </citation>
    <scope>NUCLEOTIDE SEQUENCE</scope>
    <source>
        <strain evidence="1">Cra20</strain>
    </source>
</reference>
<sequence>MAAEENSILRKVYFFKIEHFAEIKESLPGALSRIAGLPFDDDGRYRLDLASGTRLCAFPDSLTYPLKIRFGKTRRDALPQIEREGSLKVLDLRENEGLIDISHVMIFDDGFVAAEWNHEGPKLAQLSPYFFEKGRLNNPPKFLILMERDIVEVVTALTSVRILEIELPPDAAELAREADENFYTAIRAAEAMGATKKVALKLTSERNGQKLREIALKFADIIKRRPHERERIEGLSINGYGGDSRIGRFVDILESKLVSGEIFTRTSKRSRSIDTEDAYRVVQRAYLENRDKLRVAATSTDW</sequence>
<evidence type="ECO:0000313" key="1">
    <source>
        <dbReference type="EMBL" id="MDT8760365.1"/>
    </source>
</evidence>
<comment type="caution">
    <text evidence="1">The sequence shown here is derived from an EMBL/GenBank/DDBJ whole genome shotgun (WGS) entry which is preliminary data.</text>
</comment>
<protein>
    <submittedName>
        <fullName evidence="1">Uncharacterized protein</fullName>
    </submittedName>
</protein>
<proteinExistence type="predicted"/>
<dbReference type="EMBL" id="JALMLT010000004">
    <property type="protein sequence ID" value="MDT8760365.1"/>
    <property type="molecule type" value="Genomic_DNA"/>
</dbReference>
<organism evidence="1">
    <name type="scientific">Sphingomonas psychrotolerans</name>
    <dbReference type="NCBI Taxonomy" id="1327635"/>
    <lineage>
        <taxon>Bacteria</taxon>
        <taxon>Pseudomonadati</taxon>
        <taxon>Pseudomonadota</taxon>
        <taxon>Alphaproteobacteria</taxon>
        <taxon>Sphingomonadales</taxon>
        <taxon>Sphingomonadaceae</taxon>
        <taxon>Sphingomonas</taxon>
    </lineage>
</organism>
<accession>A0ABU3N763</accession>